<dbReference type="Proteomes" id="UP000325161">
    <property type="component" value="Chromosome"/>
</dbReference>
<dbReference type="GO" id="GO:0006355">
    <property type="term" value="P:regulation of DNA-templated transcription"/>
    <property type="evidence" value="ECO:0007669"/>
    <property type="project" value="InterPro"/>
</dbReference>
<proteinExistence type="predicted"/>
<dbReference type="InterPro" id="IPR036388">
    <property type="entry name" value="WH-like_DNA-bd_sf"/>
</dbReference>
<organism evidence="5 6">
    <name type="scientific">Pigmentiphaga aceris</name>
    <dbReference type="NCBI Taxonomy" id="1940612"/>
    <lineage>
        <taxon>Bacteria</taxon>
        <taxon>Pseudomonadati</taxon>
        <taxon>Pseudomonadota</taxon>
        <taxon>Betaproteobacteria</taxon>
        <taxon>Burkholderiales</taxon>
        <taxon>Alcaligenaceae</taxon>
        <taxon>Pigmentiphaga</taxon>
    </lineage>
</organism>
<dbReference type="Pfam" id="PF00196">
    <property type="entry name" value="GerE"/>
    <property type="match status" value="1"/>
</dbReference>
<dbReference type="SMART" id="SM00421">
    <property type="entry name" value="HTH_LUXR"/>
    <property type="match status" value="1"/>
</dbReference>
<dbReference type="AlphaFoldDB" id="A0A5C0B5L9"/>
<evidence type="ECO:0000256" key="2">
    <source>
        <dbReference type="ARBA" id="ARBA00023125"/>
    </source>
</evidence>
<evidence type="ECO:0000313" key="5">
    <source>
        <dbReference type="EMBL" id="QEI09575.1"/>
    </source>
</evidence>
<keyword evidence="1" id="KW-0805">Transcription regulation</keyword>
<dbReference type="PRINTS" id="PR00038">
    <property type="entry name" value="HTHLUXR"/>
</dbReference>
<dbReference type="InterPro" id="IPR000792">
    <property type="entry name" value="Tscrpt_reg_LuxR_C"/>
</dbReference>
<sequence length="103" mass="11208">MVELPLCHAIANHAALLALDAHQRLPTALSGVQVDTRLSSREAECLHWAAVGKTSWETAQILEVRERTVNFHLGNAFGKLNVNNKQAAVARALMLGLLGNMEL</sequence>
<dbReference type="PANTHER" id="PTHR44688">
    <property type="entry name" value="DNA-BINDING TRANSCRIPTIONAL ACTIVATOR DEVR_DOSR"/>
    <property type="match status" value="1"/>
</dbReference>
<accession>A0A5C0B5L9</accession>
<dbReference type="GO" id="GO:0003677">
    <property type="term" value="F:DNA binding"/>
    <property type="evidence" value="ECO:0007669"/>
    <property type="project" value="UniProtKB-KW"/>
</dbReference>
<name>A0A5C0B5L9_9BURK</name>
<evidence type="ECO:0000313" key="6">
    <source>
        <dbReference type="Proteomes" id="UP000325161"/>
    </source>
</evidence>
<dbReference type="Gene3D" id="1.10.10.10">
    <property type="entry name" value="Winged helix-like DNA-binding domain superfamily/Winged helix DNA-binding domain"/>
    <property type="match status" value="1"/>
</dbReference>
<evidence type="ECO:0000259" key="4">
    <source>
        <dbReference type="PROSITE" id="PS50043"/>
    </source>
</evidence>
<dbReference type="SUPFAM" id="SSF46894">
    <property type="entry name" value="C-terminal effector domain of the bipartite response regulators"/>
    <property type="match status" value="1"/>
</dbReference>
<dbReference type="CDD" id="cd06170">
    <property type="entry name" value="LuxR_C_like"/>
    <property type="match status" value="1"/>
</dbReference>
<protein>
    <submittedName>
        <fullName evidence="5">Helix-turn-helix transcriptional regulator</fullName>
    </submittedName>
</protein>
<keyword evidence="6" id="KW-1185">Reference proteome</keyword>
<dbReference type="PANTHER" id="PTHR44688:SF16">
    <property type="entry name" value="DNA-BINDING TRANSCRIPTIONAL ACTIVATOR DEVR_DOSR"/>
    <property type="match status" value="1"/>
</dbReference>
<dbReference type="PROSITE" id="PS50043">
    <property type="entry name" value="HTH_LUXR_2"/>
    <property type="match status" value="1"/>
</dbReference>
<dbReference type="EMBL" id="CP043046">
    <property type="protein sequence ID" value="QEI09575.1"/>
    <property type="molecule type" value="Genomic_DNA"/>
</dbReference>
<reference evidence="5 6" key="1">
    <citation type="submission" date="2019-08" db="EMBL/GenBank/DDBJ databases">
        <title>Amphibian skin-associated Pigmentiphaga: genome sequence and occurrence across geography and hosts.</title>
        <authorList>
            <person name="Bletz M.C."/>
            <person name="Bunk B."/>
            <person name="Sproeer C."/>
            <person name="Biwer P."/>
            <person name="Reiter S."/>
            <person name="Rabemananjara F.C.E."/>
            <person name="Schulz S."/>
            <person name="Overmann J."/>
            <person name="Vences M."/>
        </authorList>
    </citation>
    <scope>NUCLEOTIDE SEQUENCE [LARGE SCALE GENOMIC DNA]</scope>
    <source>
        <strain evidence="5 6">Mada1488</strain>
    </source>
</reference>
<keyword evidence="2" id="KW-0238">DNA-binding</keyword>
<dbReference type="InterPro" id="IPR016032">
    <property type="entry name" value="Sig_transdc_resp-reg_C-effctor"/>
</dbReference>
<dbReference type="KEGG" id="pacr:FXN63_26175"/>
<dbReference type="OrthoDB" id="9774661at2"/>
<feature type="domain" description="HTH luxR-type" evidence="4">
    <location>
        <begin position="31"/>
        <end position="96"/>
    </location>
</feature>
<evidence type="ECO:0000256" key="3">
    <source>
        <dbReference type="ARBA" id="ARBA00023163"/>
    </source>
</evidence>
<keyword evidence="3" id="KW-0804">Transcription</keyword>
<gene>
    <name evidence="5" type="ORF">FXN63_26175</name>
</gene>
<evidence type="ECO:0000256" key="1">
    <source>
        <dbReference type="ARBA" id="ARBA00023015"/>
    </source>
</evidence>